<organism evidence="1">
    <name type="scientific">Arundo donax</name>
    <name type="common">Giant reed</name>
    <name type="synonym">Donax arundinaceus</name>
    <dbReference type="NCBI Taxonomy" id="35708"/>
    <lineage>
        <taxon>Eukaryota</taxon>
        <taxon>Viridiplantae</taxon>
        <taxon>Streptophyta</taxon>
        <taxon>Embryophyta</taxon>
        <taxon>Tracheophyta</taxon>
        <taxon>Spermatophyta</taxon>
        <taxon>Magnoliopsida</taxon>
        <taxon>Liliopsida</taxon>
        <taxon>Poales</taxon>
        <taxon>Poaceae</taxon>
        <taxon>PACMAD clade</taxon>
        <taxon>Arundinoideae</taxon>
        <taxon>Arundineae</taxon>
        <taxon>Arundo</taxon>
    </lineage>
</organism>
<reference evidence="1" key="1">
    <citation type="submission" date="2014-09" db="EMBL/GenBank/DDBJ databases">
        <authorList>
            <person name="Magalhaes I.L.F."/>
            <person name="Oliveira U."/>
            <person name="Santos F.R."/>
            <person name="Vidigal T.H.D.A."/>
            <person name="Brescovit A.D."/>
            <person name="Santos A.J."/>
        </authorList>
    </citation>
    <scope>NUCLEOTIDE SEQUENCE</scope>
    <source>
        <tissue evidence="1">Shoot tissue taken approximately 20 cm above the soil surface</tissue>
    </source>
</reference>
<evidence type="ECO:0000313" key="1">
    <source>
        <dbReference type="EMBL" id="JAE33355.1"/>
    </source>
</evidence>
<dbReference type="AlphaFoldDB" id="A0A0A9H828"/>
<dbReference type="EMBL" id="GBRH01164541">
    <property type="protein sequence ID" value="JAE33355.1"/>
    <property type="molecule type" value="Transcribed_RNA"/>
</dbReference>
<protein>
    <submittedName>
        <fullName evidence="1">Uncharacterized protein</fullName>
    </submittedName>
</protein>
<name>A0A0A9H828_ARUDO</name>
<accession>A0A0A9H828</accession>
<sequence length="47" mass="5380">MSRYKDSIWILAKISSRFHWKLGMGGEPGVQAPRLVIELCEFSNKSL</sequence>
<reference evidence="1" key="2">
    <citation type="journal article" date="2015" name="Data Brief">
        <title>Shoot transcriptome of the giant reed, Arundo donax.</title>
        <authorList>
            <person name="Barrero R.A."/>
            <person name="Guerrero F.D."/>
            <person name="Moolhuijzen P."/>
            <person name="Goolsby J.A."/>
            <person name="Tidwell J."/>
            <person name="Bellgard S.E."/>
            <person name="Bellgard M.I."/>
        </authorList>
    </citation>
    <scope>NUCLEOTIDE SEQUENCE</scope>
    <source>
        <tissue evidence="1">Shoot tissue taken approximately 20 cm above the soil surface</tissue>
    </source>
</reference>
<proteinExistence type="predicted"/>